<evidence type="ECO:0000256" key="1">
    <source>
        <dbReference type="ARBA" id="ARBA00006184"/>
    </source>
</evidence>
<feature type="compositionally biased region" description="Polar residues" evidence="6">
    <location>
        <begin position="308"/>
        <end position="325"/>
    </location>
</feature>
<evidence type="ECO:0000313" key="8">
    <source>
        <dbReference type="EMBL" id="KAJ1908161.1"/>
    </source>
</evidence>
<dbReference type="GO" id="GO:0003688">
    <property type="term" value="F:DNA replication origin binding"/>
    <property type="evidence" value="ECO:0007669"/>
    <property type="project" value="TreeGrafter"/>
</dbReference>
<dbReference type="SUPFAM" id="SSF52540">
    <property type="entry name" value="P-loop containing nucleoside triphosphate hydrolases"/>
    <property type="match status" value="1"/>
</dbReference>
<dbReference type="GO" id="GO:0005634">
    <property type="term" value="C:nucleus"/>
    <property type="evidence" value="ECO:0007669"/>
    <property type="project" value="TreeGrafter"/>
</dbReference>
<dbReference type="EMBL" id="JANBPT010001408">
    <property type="protein sequence ID" value="KAJ1908161.1"/>
    <property type="molecule type" value="Genomic_DNA"/>
</dbReference>
<dbReference type="Gene3D" id="1.10.10.10">
    <property type="entry name" value="Winged helix-like DNA-binding domain superfamily/Winged helix DNA-binding domain"/>
    <property type="match status" value="1"/>
</dbReference>
<dbReference type="InterPro" id="IPR016314">
    <property type="entry name" value="Cdc6/18"/>
</dbReference>
<dbReference type="AlphaFoldDB" id="A0A9W8DLZ7"/>
<accession>A0A9W8DLZ7</accession>
<evidence type="ECO:0000256" key="6">
    <source>
        <dbReference type="SAM" id="MobiDB-lite"/>
    </source>
</evidence>
<dbReference type="CDD" id="cd00009">
    <property type="entry name" value="AAA"/>
    <property type="match status" value="1"/>
</dbReference>
<dbReference type="FunFam" id="3.40.50.300:FF:000547">
    <property type="entry name" value="Cell division control protein"/>
    <property type="match status" value="1"/>
</dbReference>
<dbReference type="GO" id="GO:0006270">
    <property type="term" value="P:DNA replication initiation"/>
    <property type="evidence" value="ECO:0007669"/>
    <property type="project" value="UniProtKB-UniRule"/>
</dbReference>
<dbReference type="PANTHER" id="PTHR10763">
    <property type="entry name" value="CELL DIVISION CONTROL PROTEIN 6-RELATED"/>
    <property type="match status" value="1"/>
</dbReference>
<comment type="caution">
    <text evidence="8">The sequence shown here is derived from an EMBL/GenBank/DDBJ whole genome shotgun (WGS) entry which is preliminary data.</text>
</comment>
<feature type="region of interest" description="Disordered" evidence="6">
    <location>
        <begin position="304"/>
        <end position="368"/>
    </location>
</feature>
<dbReference type="InterPro" id="IPR003959">
    <property type="entry name" value="ATPase_AAA_core"/>
</dbReference>
<feature type="domain" description="Cdc6 C-terminal" evidence="7">
    <location>
        <begin position="410"/>
        <end position="495"/>
    </location>
</feature>
<name>A0A9W8DLZ7_9FUNG</name>
<dbReference type="Gene3D" id="1.10.8.60">
    <property type="match status" value="1"/>
</dbReference>
<dbReference type="InterPro" id="IPR036388">
    <property type="entry name" value="WH-like_DNA-bd_sf"/>
</dbReference>
<dbReference type="PIRSF" id="PIRSF001767">
    <property type="entry name" value="Cdc6"/>
    <property type="match status" value="1"/>
</dbReference>
<evidence type="ECO:0000313" key="9">
    <source>
        <dbReference type="Proteomes" id="UP001150569"/>
    </source>
</evidence>
<sequence length="507" mass="55696">MTQETALTADPTLPLLQSAKQIFRRAGEPSRLVGREAEHRAIRQFLTRHVVQNRPGSLYISGQPGTGKTASLTGIYHTMVRDFKRSASPIKLVVINCMTVENPKQFYGRLADVIVGKPVAAKDALKVLEALFLNPQRKTHYLITLDEIDSLLTRDQDILYRLFEWPTLPGSRLTLIGIANALDLTDRFLPRLKAKQCMPELINFNPYQVADIVAIVTDRLHEVNRQVLGSPDAAHGKEDGHDSGTECDAELVAPLTRLRLDETPLLIQDAAVELCARKVAAATGDLRKALDICRQAVELAEQEYLKQSEPQPGVSTEVASASTSPAEPKQEEPEANVEPVKRGRGRPKKDAKPPTLTPSPPPATAATPAWALPTKPVITMLHMHKVLQSAFGTPTVTKIRSLTFHQKLVLCTAALHATESRRTTAAAALTSGRLYQSYVDRCRRTGAVTALTRTEFFDLANTLDAFGLLTIAASRNELSRRVTLAVQMSELTHAVADVPLLKDMMAR</sequence>
<proteinExistence type="inferred from homology"/>
<keyword evidence="2" id="KW-0132">Cell division</keyword>
<evidence type="ECO:0000256" key="5">
    <source>
        <dbReference type="PIRNR" id="PIRNR001767"/>
    </source>
</evidence>
<dbReference type="Proteomes" id="UP001150569">
    <property type="component" value="Unassembled WGS sequence"/>
</dbReference>
<evidence type="ECO:0000259" key="7">
    <source>
        <dbReference type="SMART" id="SM01074"/>
    </source>
</evidence>
<evidence type="ECO:0000256" key="2">
    <source>
        <dbReference type="ARBA" id="ARBA00022618"/>
    </source>
</evidence>
<dbReference type="Pfam" id="PF17872">
    <property type="entry name" value="AAA_lid_10"/>
    <property type="match status" value="1"/>
</dbReference>
<dbReference type="GO" id="GO:0051301">
    <property type="term" value="P:cell division"/>
    <property type="evidence" value="ECO:0007669"/>
    <property type="project" value="UniProtKB-UniRule"/>
</dbReference>
<dbReference type="InterPro" id="IPR041083">
    <property type="entry name" value="AAA_lid_10"/>
</dbReference>
<comment type="similarity">
    <text evidence="1 5">Belongs to the CDC6/cdc18 family.</text>
</comment>
<dbReference type="Gene3D" id="3.40.50.300">
    <property type="entry name" value="P-loop containing nucleotide triphosphate hydrolases"/>
    <property type="match status" value="1"/>
</dbReference>
<dbReference type="GO" id="GO:0033314">
    <property type="term" value="P:mitotic DNA replication checkpoint signaling"/>
    <property type="evidence" value="ECO:0007669"/>
    <property type="project" value="TreeGrafter"/>
</dbReference>
<dbReference type="SMART" id="SM01074">
    <property type="entry name" value="Cdc6_C"/>
    <property type="match status" value="1"/>
</dbReference>
<dbReference type="InterPro" id="IPR050311">
    <property type="entry name" value="ORC1/CDC6"/>
</dbReference>
<keyword evidence="3" id="KW-0235">DNA replication</keyword>
<dbReference type="Pfam" id="PF00004">
    <property type="entry name" value="AAA"/>
    <property type="match status" value="1"/>
</dbReference>
<evidence type="ECO:0000256" key="4">
    <source>
        <dbReference type="ARBA" id="ARBA00023306"/>
    </source>
</evidence>
<dbReference type="GO" id="GO:0016887">
    <property type="term" value="F:ATP hydrolysis activity"/>
    <property type="evidence" value="ECO:0007669"/>
    <property type="project" value="InterPro"/>
</dbReference>
<dbReference type="PANTHER" id="PTHR10763:SF26">
    <property type="entry name" value="CELL DIVISION CONTROL PROTEIN 6 HOMOLOG"/>
    <property type="match status" value="1"/>
</dbReference>
<dbReference type="OrthoDB" id="1926878at2759"/>
<dbReference type="InterPro" id="IPR036390">
    <property type="entry name" value="WH_DNA-bd_sf"/>
</dbReference>
<reference evidence="8" key="1">
    <citation type="submission" date="2022-07" db="EMBL/GenBank/DDBJ databases">
        <title>Phylogenomic reconstructions and comparative analyses of Kickxellomycotina fungi.</title>
        <authorList>
            <person name="Reynolds N.K."/>
            <person name="Stajich J.E."/>
            <person name="Barry K."/>
            <person name="Grigoriev I.V."/>
            <person name="Crous P."/>
            <person name="Smith M.E."/>
        </authorList>
    </citation>
    <scope>NUCLEOTIDE SEQUENCE</scope>
    <source>
        <strain evidence="8">RSA 861</strain>
    </source>
</reference>
<dbReference type="Pfam" id="PF09079">
    <property type="entry name" value="WHD_Cdc6"/>
    <property type="match status" value="1"/>
</dbReference>
<organism evidence="8 9">
    <name type="scientific">Tieghemiomyces parasiticus</name>
    <dbReference type="NCBI Taxonomy" id="78921"/>
    <lineage>
        <taxon>Eukaryota</taxon>
        <taxon>Fungi</taxon>
        <taxon>Fungi incertae sedis</taxon>
        <taxon>Zoopagomycota</taxon>
        <taxon>Kickxellomycotina</taxon>
        <taxon>Dimargaritomycetes</taxon>
        <taxon>Dimargaritales</taxon>
        <taxon>Dimargaritaceae</taxon>
        <taxon>Tieghemiomyces</taxon>
    </lineage>
</organism>
<keyword evidence="9" id="KW-1185">Reference proteome</keyword>
<keyword evidence="4" id="KW-0131">Cell cycle</keyword>
<dbReference type="InterPro" id="IPR027417">
    <property type="entry name" value="P-loop_NTPase"/>
</dbReference>
<protein>
    <recommendedName>
        <fullName evidence="5">Cell division control protein</fullName>
    </recommendedName>
</protein>
<dbReference type="GO" id="GO:0005524">
    <property type="term" value="F:ATP binding"/>
    <property type="evidence" value="ECO:0007669"/>
    <property type="project" value="InterPro"/>
</dbReference>
<gene>
    <name evidence="8" type="primary">CDC6_2</name>
    <name evidence="8" type="ORF">IWQ60_011732</name>
</gene>
<dbReference type="InterPro" id="IPR015163">
    <property type="entry name" value="Cdc6_C"/>
</dbReference>
<dbReference type="SUPFAM" id="SSF46785">
    <property type="entry name" value="Winged helix' DNA-binding domain"/>
    <property type="match status" value="1"/>
</dbReference>
<evidence type="ECO:0000256" key="3">
    <source>
        <dbReference type="ARBA" id="ARBA00022705"/>
    </source>
</evidence>